<keyword evidence="3" id="KW-1185">Reference proteome</keyword>
<dbReference type="Proteomes" id="UP000663090">
    <property type="component" value="Chromosome"/>
</dbReference>
<organism evidence="2 3">
    <name type="scientific">Myxococcus landrumensis</name>
    <dbReference type="NCBI Taxonomy" id="2813577"/>
    <lineage>
        <taxon>Bacteria</taxon>
        <taxon>Pseudomonadati</taxon>
        <taxon>Myxococcota</taxon>
        <taxon>Myxococcia</taxon>
        <taxon>Myxococcales</taxon>
        <taxon>Cystobacterineae</taxon>
        <taxon>Myxococcaceae</taxon>
        <taxon>Myxococcus</taxon>
    </lineage>
</organism>
<dbReference type="CDD" id="cd14740">
    <property type="entry name" value="PAAR_4"/>
    <property type="match status" value="1"/>
</dbReference>
<evidence type="ECO:0000313" key="3">
    <source>
        <dbReference type="Proteomes" id="UP000663090"/>
    </source>
</evidence>
<protein>
    <submittedName>
        <fullName evidence="2">DUF4150 domain-containing protein</fullName>
    </submittedName>
</protein>
<dbReference type="EMBL" id="CP071091">
    <property type="protein sequence ID" value="QSQ11044.1"/>
    <property type="molecule type" value="Genomic_DNA"/>
</dbReference>
<dbReference type="Pfam" id="PF13665">
    <property type="entry name" value="Tox-PAAR-like"/>
    <property type="match status" value="1"/>
</dbReference>
<reference evidence="2 3" key="1">
    <citation type="submission" date="2021-02" db="EMBL/GenBank/DDBJ databases">
        <title>De Novo genome assembly of isolated myxobacteria.</title>
        <authorList>
            <person name="Stevens D.C."/>
        </authorList>
    </citation>
    <scope>NUCLEOTIDE SEQUENCE [LARGE SCALE GENOMIC DNA]</scope>
    <source>
        <strain evidence="2 3">SCHIC003</strain>
    </source>
</reference>
<gene>
    <name evidence="2" type="ORF">JY572_21725</name>
</gene>
<feature type="region of interest" description="Disordered" evidence="1">
    <location>
        <begin position="152"/>
        <end position="174"/>
    </location>
</feature>
<accession>A0ABX7N095</accession>
<feature type="compositionally biased region" description="Basic and acidic residues" evidence="1">
    <location>
        <begin position="163"/>
        <end position="174"/>
    </location>
</feature>
<proteinExistence type="predicted"/>
<sequence>MTKTFVNGKSVVHAGDGLQFIAMAPDVCKTPSPGGPVPIPYPNLALSSDLAKGAKSVVVEGNAVALESSNLKVSTGDEGGTAGGGVASNKIKGKLTWLLYSTTVKFEGKGVVRFLDDGLHNGNAGNTPGKNMGYPGHDDATGKILCNNCQKPLDSPGHPQLKPSKESTREAEKMKGRVSSAVVVKCKKGSSVFKGIAGDNYARLSPNTFADKAKNFKHKTPIGPKGPADRNPAGNCAEQKALFEAFEKGALPPAAGCEVSLSVLLDRSGGKQLMPSCETCKRVLTSMLCENEPKK</sequence>
<dbReference type="RefSeq" id="WP_206712804.1">
    <property type="nucleotide sequence ID" value="NZ_CP071091.1"/>
</dbReference>
<evidence type="ECO:0000313" key="2">
    <source>
        <dbReference type="EMBL" id="QSQ11044.1"/>
    </source>
</evidence>
<name>A0ABX7N095_9BACT</name>
<evidence type="ECO:0000256" key="1">
    <source>
        <dbReference type="SAM" id="MobiDB-lite"/>
    </source>
</evidence>